<proteinExistence type="predicted"/>
<comment type="caution">
    <text evidence="1">The sequence shown here is derived from an EMBL/GenBank/DDBJ whole genome shotgun (WGS) entry which is preliminary data.</text>
</comment>
<gene>
    <name evidence="1" type="ORF">O6H91_04G132500</name>
</gene>
<protein>
    <submittedName>
        <fullName evidence="1">Uncharacterized protein</fullName>
    </submittedName>
</protein>
<reference evidence="2" key="1">
    <citation type="journal article" date="2024" name="Proc. Natl. Acad. Sci. U.S.A.">
        <title>Extraordinary preservation of gene collinearity over three hundred million years revealed in homosporous lycophytes.</title>
        <authorList>
            <person name="Li C."/>
            <person name="Wickell D."/>
            <person name="Kuo L.Y."/>
            <person name="Chen X."/>
            <person name="Nie B."/>
            <person name="Liao X."/>
            <person name="Peng D."/>
            <person name="Ji J."/>
            <person name="Jenkins J."/>
            <person name="Williams M."/>
            <person name="Shu S."/>
            <person name="Plott C."/>
            <person name="Barry K."/>
            <person name="Rajasekar S."/>
            <person name="Grimwood J."/>
            <person name="Han X."/>
            <person name="Sun S."/>
            <person name="Hou Z."/>
            <person name="He W."/>
            <person name="Dai G."/>
            <person name="Sun C."/>
            <person name="Schmutz J."/>
            <person name="Leebens-Mack J.H."/>
            <person name="Li F.W."/>
            <person name="Wang L."/>
        </authorList>
    </citation>
    <scope>NUCLEOTIDE SEQUENCE [LARGE SCALE GENOMIC DNA]</scope>
    <source>
        <strain evidence="2">cv. PW_Plant_1</strain>
    </source>
</reference>
<evidence type="ECO:0000313" key="1">
    <source>
        <dbReference type="EMBL" id="KAJ7560499.1"/>
    </source>
</evidence>
<keyword evidence="2" id="KW-1185">Reference proteome</keyword>
<dbReference type="Proteomes" id="UP001162992">
    <property type="component" value="Chromosome 4"/>
</dbReference>
<evidence type="ECO:0000313" key="2">
    <source>
        <dbReference type="Proteomes" id="UP001162992"/>
    </source>
</evidence>
<dbReference type="EMBL" id="CM055095">
    <property type="protein sequence ID" value="KAJ7560499.1"/>
    <property type="molecule type" value="Genomic_DNA"/>
</dbReference>
<sequence length="398" mass="43622">MALARPYQSFFLSRPNHALSPTSSGICTSSCHLNNALPILSSKNYARVQRKSVVFAAATDESSSNEAETDNGTRGKGLFSFVTDNPSSREAIQLPNEPAQDGNVGQMIYQIENKGRDFGSYVQAGDFSWFVRETGFKTSSNGAVVFLHGAPTQSYSYRDVIVKMAEIGYHCYAPDWLGFGFSEMPEPGDDFAYTEEAYHEEFDKLLTQLGLDSPFSLVTQGFIVGSYGLTWALKNPSRLVKLGILNGPLTASATLPPVFQQLRLPFIGEFTCQNAVLAERFVEKGSPYVLELDDADVYRLPYLDSSAPGFSLLAATRKAPIKDLASRIANGFSESWNVPTIVLWGEADKYLPSSEAVNFANSNRDVINQVILDGAGHLPQEDWPEKVAEGLNSFLGSR</sequence>
<accession>A0ACC2E205</accession>
<organism evidence="1 2">
    <name type="scientific">Diphasiastrum complanatum</name>
    <name type="common">Issler's clubmoss</name>
    <name type="synonym">Lycopodium complanatum</name>
    <dbReference type="NCBI Taxonomy" id="34168"/>
    <lineage>
        <taxon>Eukaryota</taxon>
        <taxon>Viridiplantae</taxon>
        <taxon>Streptophyta</taxon>
        <taxon>Embryophyta</taxon>
        <taxon>Tracheophyta</taxon>
        <taxon>Lycopodiopsida</taxon>
        <taxon>Lycopodiales</taxon>
        <taxon>Lycopodiaceae</taxon>
        <taxon>Lycopodioideae</taxon>
        <taxon>Diphasiastrum</taxon>
    </lineage>
</organism>
<name>A0ACC2E205_DIPCM</name>